<comment type="caution">
    <text evidence="2">The sequence shown here is derived from an EMBL/GenBank/DDBJ whole genome shotgun (WGS) entry which is preliminary data.</text>
</comment>
<gene>
    <name evidence="2" type="ORF">GGR08_001522</name>
</gene>
<keyword evidence="1" id="KW-0472">Membrane</keyword>
<keyword evidence="1" id="KW-0812">Transmembrane</keyword>
<organism evidence="2 3">
    <name type="scientific">Bartonella fuyuanensis</name>
    <dbReference type="NCBI Taxonomy" id="1460968"/>
    <lineage>
        <taxon>Bacteria</taxon>
        <taxon>Pseudomonadati</taxon>
        <taxon>Pseudomonadota</taxon>
        <taxon>Alphaproteobacteria</taxon>
        <taxon>Hyphomicrobiales</taxon>
        <taxon>Bartonellaceae</taxon>
        <taxon>Bartonella</taxon>
    </lineage>
</organism>
<name>A0A840DW22_9HYPH</name>
<accession>A0A840DW22</accession>
<dbReference type="Proteomes" id="UP000585970">
    <property type="component" value="Unassembled WGS sequence"/>
</dbReference>
<dbReference type="RefSeq" id="WP_183194651.1">
    <property type="nucleotide sequence ID" value="NZ_JACIFE010000029.1"/>
</dbReference>
<evidence type="ECO:0000313" key="3">
    <source>
        <dbReference type="Proteomes" id="UP000585970"/>
    </source>
</evidence>
<evidence type="ECO:0000256" key="1">
    <source>
        <dbReference type="SAM" id="Phobius"/>
    </source>
</evidence>
<keyword evidence="3" id="KW-1185">Reference proteome</keyword>
<sequence>MKKNLWKKKTSFEKEEKETMCRKGMLKTLAYDWKLSRAIEYISRSWSFLLIFVFVLRFIEHKIKRSRQTVNEYWQ</sequence>
<protein>
    <submittedName>
        <fullName evidence="2">Uncharacterized protein</fullName>
    </submittedName>
</protein>
<feature type="transmembrane region" description="Helical" evidence="1">
    <location>
        <begin position="41"/>
        <end position="59"/>
    </location>
</feature>
<proteinExistence type="predicted"/>
<dbReference type="AlphaFoldDB" id="A0A840DW22"/>
<evidence type="ECO:0000313" key="2">
    <source>
        <dbReference type="EMBL" id="MBB4077201.1"/>
    </source>
</evidence>
<reference evidence="2 3" key="1">
    <citation type="submission" date="2020-08" db="EMBL/GenBank/DDBJ databases">
        <title>Genomic Encyclopedia of Type Strains, Phase IV (KMG-IV): sequencing the most valuable type-strain genomes for metagenomic binning, comparative biology and taxonomic classification.</title>
        <authorList>
            <person name="Goeker M."/>
        </authorList>
    </citation>
    <scope>NUCLEOTIDE SEQUENCE [LARGE SCALE GENOMIC DNA]</scope>
    <source>
        <strain evidence="2 3">DSM 100694</strain>
    </source>
</reference>
<keyword evidence="1" id="KW-1133">Transmembrane helix</keyword>
<dbReference type="EMBL" id="JACIFE010000029">
    <property type="protein sequence ID" value="MBB4077201.1"/>
    <property type="molecule type" value="Genomic_DNA"/>
</dbReference>